<dbReference type="AlphaFoldDB" id="A0A5C5V515"/>
<sequence>MKVSIGIIVRNEAEAIGPLLESVAQLKFAEPWELIIVDGHSTDGTQEVIAQFQAAHPELTIRLVAETGPGSHGNARNNVIDAAAGELIAFTDADCVVATDWLSALVESLERERAADPAVVAVGGIRTPIESDEWKERTLNALLATKLGSGGSAGFVAQASRFVDSVGNYNAIYVGEALREQRYLPLRFGEDFELNRRLNQAGYKIVLSPRPVVWHRQEGSFAAFAKQLYWYGRGQANVYRQTGHVRWFAPVVSLFWLGVLLGWLAAFAWWPLVVVYLGVIAIYLLAVVASVLQVYRATRDWRSLVSLAIYPLAHFCYGYGFLRGLFAFTKKP</sequence>
<keyword evidence="4" id="KW-1185">Reference proteome</keyword>
<dbReference type="SUPFAM" id="SSF53448">
    <property type="entry name" value="Nucleotide-diphospho-sugar transferases"/>
    <property type="match status" value="1"/>
</dbReference>
<dbReference type="Pfam" id="PF00535">
    <property type="entry name" value="Glycos_transf_2"/>
    <property type="match status" value="1"/>
</dbReference>
<evidence type="ECO:0000259" key="2">
    <source>
        <dbReference type="Pfam" id="PF00535"/>
    </source>
</evidence>
<feature type="transmembrane region" description="Helical" evidence="1">
    <location>
        <begin position="275"/>
        <end position="295"/>
    </location>
</feature>
<dbReference type="EC" id="2.4.1.-" evidence="3"/>
<keyword evidence="1" id="KW-1133">Transmembrane helix</keyword>
<keyword evidence="1" id="KW-0472">Membrane</keyword>
<keyword evidence="1" id="KW-0812">Transmembrane</keyword>
<proteinExistence type="predicted"/>
<accession>A0A5C5V515</accession>
<dbReference type="InterPro" id="IPR029044">
    <property type="entry name" value="Nucleotide-diphossugar_trans"/>
</dbReference>
<dbReference type="InterPro" id="IPR050834">
    <property type="entry name" value="Glycosyltransf_2"/>
</dbReference>
<keyword evidence="3" id="KW-0808">Transferase</keyword>
<evidence type="ECO:0000313" key="4">
    <source>
        <dbReference type="Proteomes" id="UP000318878"/>
    </source>
</evidence>
<comment type="caution">
    <text evidence="3">The sequence shown here is derived from an EMBL/GenBank/DDBJ whole genome shotgun (WGS) entry which is preliminary data.</text>
</comment>
<evidence type="ECO:0000313" key="3">
    <source>
        <dbReference type="EMBL" id="TWT32822.1"/>
    </source>
</evidence>
<reference evidence="3 4" key="1">
    <citation type="submission" date="2019-02" db="EMBL/GenBank/DDBJ databases">
        <title>Deep-cultivation of Planctomycetes and their phenomic and genomic characterization uncovers novel biology.</title>
        <authorList>
            <person name="Wiegand S."/>
            <person name="Jogler M."/>
            <person name="Boedeker C."/>
            <person name="Pinto D."/>
            <person name="Vollmers J."/>
            <person name="Rivas-Marin E."/>
            <person name="Kohn T."/>
            <person name="Peeters S.H."/>
            <person name="Heuer A."/>
            <person name="Rast P."/>
            <person name="Oberbeckmann S."/>
            <person name="Bunk B."/>
            <person name="Jeske O."/>
            <person name="Meyerdierks A."/>
            <person name="Storesund J.E."/>
            <person name="Kallscheuer N."/>
            <person name="Luecker S."/>
            <person name="Lage O.M."/>
            <person name="Pohl T."/>
            <person name="Merkel B.J."/>
            <person name="Hornburger P."/>
            <person name="Mueller R.-W."/>
            <person name="Bruemmer F."/>
            <person name="Labrenz M."/>
            <person name="Spormann A.M."/>
            <person name="Op Den Camp H."/>
            <person name="Overmann J."/>
            <person name="Amann R."/>
            <person name="Jetten M.S.M."/>
            <person name="Mascher T."/>
            <person name="Medema M.H."/>
            <person name="Devos D.P."/>
            <person name="Kaster A.-K."/>
            <person name="Ovreas L."/>
            <person name="Rohde M."/>
            <person name="Galperin M.Y."/>
            <person name="Jogler C."/>
        </authorList>
    </citation>
    <scope>NUCLEOTIDE SEQUENCE [LARGE SCALE GENOMIC DNA]</scope>
    <source>
        <strain evidence="3 4">Enr8</strain>
    </source>
</reference>
<feature type="transmembrane region" description="Helical" evidence="1">
    <location>
        <begin position="247"/>
        <end position="269"/>
    </location>
</feature>
<feature type="transmembrane region" description="Helical" evidence="1">
    <location>
        <begin position="307"/>
        <end position="328"/>
    </location>
</feature>
<gene>
    <name evidence="3" type="primary">icaA_1</name>
    <name evidence="3" type="ORF">Enr8_26280</name>
</gene>
<keyword evidence="3" id="KW-0328">Glycosyltransferase</keyword>
<name>A0A5C5V515_9BACT</name>
<dbReference type="InterPro" id="IPR001173">
    <property type="entry name" value="Glyco_trans_2-like"/>
</dbReference>
<dbReference type="PANTHER" id="PTHR43685:SF2">
    <property type="entry name" value="GLYCOSYLTRANSFERASE 2-LIKE DOMAIN-CONTAINING PROTEIN"/>
    <property type="match status" value="1"/>
</dbReference>
<dbReference type="GO" id="GO:0016757">
    <property type="term" value="F:glycosyltransferase activity"/>
    <property type="evidence" value="ECO:0007669"/>
    <property type="project" value="UniProtKB-KW"/>
</dbReference>
<dbReference type="PANTHER" id="PTHR43685">
    <property type="entry name" value="GLYCOSYLTRANSFERASE"/>
    <property type="match status" value="1"/>
</dbReference>
<dbReference type="Proteomes" id="UP000318878">
    <property type="component" value="Unassembled WGS sequence"/>
</dbReference>
<dbReference type="EMBL" id="SJPF01000003">
    <property type="protein sequence ID" value="TWT32822.1"/>
    <property type="molecule type" value="Genomic_DNA"/>
</dbReference>
<feature type="domain" description="Glycosyltransferase 2-like" evidence="2">
    <location>
        <begin position="4"/>
        <end position="133"/>
    </location>
</feature>
<protein>
    <submittedName>
        <fullName evidence="3">Poly-beta-1,6-N-acetyl-D-glucosamine synthase</fullName>
        <ecNumber evidence="3">2.4.1.-</ecNumber>
    </submittedName>
</protein>
<organism evidence="3 4">
    <name type="scientific">Blastopirellula retiformator</name>
    <dbReference type="NCBI Taxonomy" id="2527970"/>
    <lineage>
        <taxon>Bacteria</taxon>
        <taxon>Pseudomonadati</taxon>
        <taxon>Planctomycetota</taxon>
        <taxon>Planctomycetia</taxon>
        <taxon>Pirellulales</taxon>
        <taxon>Pirellulaceae</taxon>
        <taxon>Blastopirellula</taxon>
    </lineage>
</organism>
<dbReference type="Gene3D" id="3.90.550.10">
    <property type="entry name" value="Spore Coat Polysaccharide Biosynthesis Protein SpsA, Chain A"/>
    <property type="match status" value="1"/>
</dbReference>
<evidence type="ECO:0000256" key="1">
    <source>
        <dbReference type="SAM" id="Phobius"/>
    </source>
</evidence>